<keyword evidence="3" id="KW-1185">Reference proteome</keyword>
<name>A0A9R0Z019_TRITD</name>
<evidence type="ECO:0000313" key="3">
    <source>
        <dbReference type="Proteomes" id="UP000324705"/>
    </source>
</evidence>
<dbReference type="OMA" id="FRNCADE"/>
<organism evidence="2 3">
    <name type="scientific">Triticum turgidum subsp. durum</name>
    <name type="common">Durum wheat</name>
    <name type="synonym">Triticum durum</name>
    <dbReference type="NCBI Taxonomy" id="4567"/>
    <lineage>
        <taxon>Eukaryota</taxon>
        <taxon>Viridiplantae</taxon>
        <taxon>Streptophyta</taxon>
        <taxon>Embryophyta</taxon>
        <taxon>Tracheophyta</taxon>
        <taxon>Spermatophyta</taxon>
        <taxon>Magnoliopsida</taxon>
        <taxon>Liliopsida</taxon>
        <taxon>Poales</taxon>
        <taxon>Poaceae</taxon>
        <taxon>BOP clade</taxon>
        <taxon>Pooideae</taxon>
        <taxon>Triticodae</taxon>
        <taxon>Triticeae</taxon>
        <taxon>Triticinae</taxon>
        <taxon>Triticum</taxon>
    </lineage>
</organism>
<protein>
    <recommendedName>
        <fullName evidence="1">KIB1-4 beta-propeller domain-containing protein</fullName>
    </recommendedName>
</protein>
<evidence type="ECO:0000313" key="2">
    <source>
        <dbReference type="EMBL" id="VAI68836.1"/>
    </source>
</evidence>
<gene>
    <name evidence="2" type="ORF">TRITD_7Av1G008280</name>
</gene>
<evidence type="ECO:0000259" key="1">
    <source>
        <dbReference type="Pfam" id="PF03478"/>
    </source>
</evidence>
<dbReference type="PANTHER" id="PTHR33800:SF20">
    <property type="entry name" value="OS06G0114300 PROTEIN"/>
    <property type="match status" value="1"/>
</dbReference>
<dbReference type="AlphaFoldDB" id="A0A9R0Z019"/>
<dbReference type="InterPro" id="IPR005174">
    <property type="entry name" value="KIB1-4_b-propeller"/>
</dbReference>
<dbReference type="PANTHER" id="PTHR33800">
    <property type="entry name" value="OS06G0113600 PROTEIN"/>
    <property type="match status" value="1"/>
</dbReference>
<sequence>MVGRCMLHGVIRVLAGWEHLTLTHWYLLAPASKLTNTHNSQPTRFFGTSRSGILGAGDQSHPDLESPRSKASIFPRSGANMMIGDGRKQHTESDGLVLPRLASENVVVASTSPSAVNTKEGWPLIAPIMNITLEQGFSKIEFGADIMQNINQSSNTPISVHCVMFGPEGWADLPHGLLHSIIVLLGSTRDLLAFIATCPSWYAAFMSIRSTLGKLFPPVIFRNCADETSSAGSNIGNTWELIDPVYPSTPLCRLTPPSILDKVAVIKCSYDHAIFCYDRSLIIMDVLTGTTVAAPPFPLNQLCYRTFISPEASPDSYLFVSSPHCLYVWRVGSPSWLNCDFLNAHLIKEMVSFKGRFILKMRQKLYTVHLTPQFHVELLRVDCRDYMDPYVLSGNLVACEDTLLLLGRNGEAFSIDFSTEPAKFVRLEEGGLKKWAFFYGQKHIGHPRHLVNPERMGLRGGLVYQLDENARVFSYPVDGNQNEELEPEPCFATINAHLAHNPTSFAAWV</sequence>
<reference evidence="2 3" key="1">
    <citation type="submission" date="2017-09" db="EMBL/GenBank/DDBJ databases">
        <authorList>
            <consortium name="International Durum Wheat Genome Sequencing Consortium (IDWGSC)"/>
            <person name="Milanesi L."/>
        </authorList>
    </citation>
    <scope>NUCLEOTIDE SEQUENCE [LARGE SCALE GENOMIC DNA]</scope>
    <source>
        <strain evidence="3">cv. Svevo</strain>
    </source>
</reference>
<dbReference type="Gramene" id="TRITD7Av1G008280.1">
    <property type="protein sequence ID" value="TRITD7Av1G008280.1"/>
    <property type="gene ID" value="TRITD7Av1G008280"/>
</dbReference>
<dbReference type="SUPFAM" id="SSF81383">
    <property type="entry name" value="F-box domain"/>
    <property type="match status" value="1"/>
</dbReference>
<dbReference type="InterPro" id="IPR036047">
    <property type="entry name" value="F-box-like_dom_sf"/>
</dbReference>
<dbReference type="Pfam" id="PF03478">
    <property type="entry name" value="Beta-prop_KIB1-4"/>
    <property type="match status" value="1"/>
</dbReference>
<proteinExistence type="predicted"/>
<dbReference type="EMBL" id="LT934123">
    <property type="protein sequence ID" value="VAI68836.1"/>
    <property type="molecule type" value="Genomic_DNA"/>
</dbReference>
<accession>A0A9R0Z019</accession>
<dbReference type="Proteomes" id="UP000324705">
    <property type="component" value="Chromosome 7A"/>
</dbReference>
<feature type="domain" description="KIB1-4 beta-propeller" evidence="1">
    <location>
        <begin position="268"/>
        <end position="410"/>
    </location>
</feature>